<feature type="transmembrane region" description="Helical" evidence="1">
    <location>
        <begin position="50"/>
        <end position="71"/>
    </location>
</feature>
<proteinExistence type="predicted"/>
<protein>
    <submittedName>
        <fullName evidence="2">Membrane protein</fullName>
    </submittedName>
</protein>
<accession>A0AAE3YGE0</accession>
<keyword evidence="1" id="KW-0472">Membrane</keyword>
<keyword evidence="3" id="KW-1185">Reference proteome</keyword>
<feature type="transmembrane region" description="Helical" evidence="1">
    <location>
        <begin position="21"/>
        <end position="44"/>
    </location>
</feature>
<comment type="caution">
    <text evidence="2">The sequence shown here is derived from an EMBL/GenBank/DDBJ whole genome shotgun (WGS) entry which is preliminary data.</text>
</comment>
<sequence>MTTPLAPGPQARSAHPRTAGLTLRMSSVLFAIMVVVFLVAIVFAANSSTFIGWLVAIIFGGWLAIFAFLVFTLRAAAKKAGAALDSAQEELSRQRAGRAPAAGTSVVGERDSLLDEKLDHSFKIVEVQKRVIADERAKGAAADEDVIERALETIEITASNARDMIRPDRRRGSSETITGTVL</sequence>
<name>A0AAE3YGE0_9MICC</name>
<dbReference type="RefSeq" id="WP_309849723.1">
    <property type="nucleotide sequence ID" value="NZ_BAAAIU010000045.1"/>
</dbReference>
<evidence type="ECO:0000313" key="3">
    <source>
        <dbReference type="Proteomes" id="UP001247307"/>
    </source>
</evidence>
<keyword evidence="1" id="KW-0812">Transmembrane</keyword>
<dbReference type="EMBL" id="JAVDUI010000001">
    <property type="protein sequence ID" value="MDR6891679.1"/>
    <property type="molecule type" value="Genomic_DNA"/>
</dbReference>
<dbReference type="Proteomes" id="UP001247307">
    <property type="component" value="Unassembled WGS sequence"/>
</dbReference>
<organism evidence="2 3">
    <name type="scientific">Falsarthrobacter nasiphocae</name>
    <dbReference type="NCBI Taxonomy" id="189863"/>
    <lineage>
        <taxon>Bacteria</taxon>
        <taxon>Bacillati</taxon>
        <taxon>Actinomycetota</taxon>
        <taxon>Actinomycetes</taxon>
        <taxon>Micrococcales</taxon>
        <taxon>Micrococcaceae</taxon>
        <taxon>Falsarthrobacter</taxon>
    </lineage>
</organism>
<keyword evidence="1" id="KW-1133">Transmembrane helix</keyword>
<gene>
    <name evidence="2" type="ORF">J2S35_000619</name>
</gene>
<evidence type="ECO:0000256" key="1">
    <source>
        <dbReference type="SAM" id="Phobius"/>
    </source>
</evidence>
<reference evidence="2" key="1">
    <citation type="submission" date="2023-07" db="EMBL/GenBank/DDBJ databases">
        <title>Sequencing the genomes of 1000 actinobacteria strains.</title>
        <authorList>
            <person name="Klenk H.-P."/>
        </authorList>
    </citation>
    <scope>NUCLEOTIDE SEQUENCE</scope>
    <source>
        <strain evidence="2">DSM 13988</strain>
    </source>
</reference>
<dbReference type="AlphaFoldDB" id="A0AAE3YGE0"/>
<evidence type="ECO:0000313" key="2">
    <source>
        <dbReference type="EMBL" id="MDR6891679.1"/>
    </source>
</evidence>